<dbReference type="Proteomes" id="UP000700596">
    <property type="component" value="Unassembled WGS sequence"/>
</dbReference>
<keyword evidence="1" id="KW-0479">Metal-binding</keyword>
<protein>
    <submittedName>
        <fullName evidence="2">Benzoate 4-monooxygenase cytochrome P450</fullName>
    </submittedName>
</protein>
<dbReference type="GO" id="GO:0004497">
    <property type="term" value="F:monooxygenase activity"/>
    <property type="evidence" value="ECO:0007669"/>
    <property type="project" value="InterPro"/>
</dbReference>
<dbReference type="GO" id="GO:0005506">
    <property type="term" value="F:iron ion binding"/>
    <property type="evidence" value="ECO:0007669"/>
    <property type="project" value="InterPro"/>
</dbReference>
<evidence type="ECO:0000313" key="3">
    <source>
        <dbReference type="Proteomes" id="UP000700596"/>
    </source>
</evidence>
<keyword evidence="1" id="KW-0349">Heme</keyword>
<dbReference type="SUPFAM" id="SSF48264">
    <property type="entry name" value="Cytochrome P450"/>
    <property type="match status" value="1"/>
</dbReference>
<evidence type="ECO:0000313" key="2">
    <source>
        <dbReference type="EMBL" id="KAH7110339.1"/>
    </source>
</evidence>
<name>A0A9P9D0R6_9PLEO</name>
<dbReference type="GO" id="GO:0020037">
    <property type="term" value="F:heme binding"/>
    <property type="evidence" value="ECO:0007669"/>
    <property type="project" value="InterPro"/>
</dbReference>
<dbReference type="CDD" id="cd11061">
    <property type="entry name" value="CYP67-like"/>
    <property type="match status" value="1"/>
</dbReference>
<keyword evidence="3" id="KW-1185">Reference proteome</keyword>
<evidence type="ECO:0000256" key="1">
    <source>
        <dbReference type="PIRSR" id="PIRSR602401-1"/>
    </source>
</evidence>
<dbReference type="GO" id="GO:0016705">
    <property type="term" value="F:oxidoreductase activity, acting on paired donors, with incorporation or reduction of molecular oxygen"/>
    <property type="evidence" value="ECO:0007669"/>
    <property type="project" value="InterPro"/>
</dbReference>
<reference evidence="2" key="1">
    <citation type="journal article" date="2021" name="Nat. Commun.">
        <title>Genetic determinants of endophytism in the Arabidopsis root mycobiome.</title>
        <authorList>
            <person name="Mesny F."/>
            <person name="Miyauchi S."/>
            <person name="Thiergart T."/>
            <person name="Pickel B."/>
            <person name="Atanasova L."/>
            <person name="Karlsson M."/>
            <person name="Huettel B."/>
            <person name="Barry K.W."/>
            <person name="Haridas S."/>
            <person name="Chen C."/>
            <person name="Bauer D."/>
            <person name="Andreopoulos W."/>
            <person name="Pangilinan J."/>
            <person name="LaButti K."/>
            <person name="Riley R."/>
            <person name="Lipzen A."/>
            <person name="Clum A."/>
            <person name="Drula E."/>
            <person name="Henrissat B."/>
            <person name="Kohler A."/>
            <person name="Grigoriev I.V."/>
            <person name="Martin F.M."/>
            <person name="Hacquard S."/>
        </authorList>
    </citation>
    <scope>NUCLEOTIDE SEQUENCE</scope>
    <source>
        <strain evidence="2">MPI-CAGE-CH-0243</strain>
    </source>
</reference>
<dbReference type="Gene3D" id="1.10.630.10">
    <property type="entry name" value="Cytochrome P450"/>
    <property type="match status" value="1"/>
</dbReference>
<dbReference type="InterPro" id="IPR036396">
    <property type="entry name" value="Cyt_P450_sf"/>
</dbReference>
<keyword evidence="1" id="KW-0408">Iron</keyword>
<feature type="binding site" description="axial binding residue" evidence="1">
    <location>
        <position position="443"/>
    </location>
    <ligand>
        <name>heme</name>
        <dbReference type="ChEBI" id="CHEBI:30413"/>
    </ligand>
    <ligandPart>
        <name>Fe</name>
        <dbReference type="ChEBI" id="CHEBI:18248"/>
    </ligandPart>
</feature>
<organism evidence="2 3">
    <name type="scientific">Dendryphion nanum</name>
    <dbReference type="NCBI Taxonomy" id="256645"/>
    <lineage>
        <taxon>Eukaryota</taxon>
        <taxon>Fungi</taxon>
        <taxon>Dikarya</taxon>
        <taxon>Ascomycota</taxon>
        <taxon>Pezizomycotina</taxon>
        <taxon>Dothideomycetes</taxon>
        <taxon>Pleosporomycetidae</taxon>
        <taxon>Pleosporales</taxon>
        <taxon>Torulaceae</taxon>
        <taxon>Dendryphion</taxon>
    </lineage>
</organism>
<dbReference type="EMBL" id="JAGMWT010000028">
    <property type="protein sequence ID" value="KAH7110339.1"/>
    <property type="molecule type" value="Genomic_DNA"/>
</dbReference>
<dbReference type="PANTHER" id="PTHR24305:SF147">
    <property type="entry name" value="P450, PUTATIVE (EUROFUNG)-RELATED"/>
    <property type="match status" value="1"/>
</dbReference>
<dbReference type="Pfam" id="PF00067">
    <property type="entry name" value="p450"/>
    <property type="match status" value="1"/>
</dbReference>
<comment type="cofactor">
    <cofactor evidence="1">
        <name>heme</name>
        <dbReference type="ChEBI" id="CHEBI:30413"/>
    </cofactor>
</comment>
<dbReference type="OrthoDB" id="1470350at2759"/>
<accession>A0A9P9D0R6</accession>
<dbReference type="AlphaFoldDB" id="A0A9P9D0R6"/>
<dbReference type="InterPro" id="IPR050121">
    <property type="entry name" value="Cytochrome_P450_monoxygenase"/>
</dbReference>
<sequence>MFYVLGAVVVLVFALPIYRLYFHPLAKYPGPLRYKLSSLPLLWQAYRGNRHLYHLRDHEKYGPIVRIAPDTLSFNTATALSTIYGSRNANVQKSEFYKTFDYTAGAWSTLTETDKDVHAAKRRWVAPIFSAESIKVSEPLIIDVIERFCETIKPAGQGWGEKWNATNMSNYLGYDIMGQWLLGVDFRAVQEKTYRNIADSLLPVAQLMYWISLLPFTALVRPLLHTKLPELIGGKAVAENVTLVNFCSKEIESRLEGKKQVDDSRADFLSRIINTEDKKTGWRPTRADLDTEALNLVMAGADPYASIMAAVFFYLVHNETVLKRATAEVRSAFSSPDEIRNGPKLNSCEYLYACIEETLRRAAAVPSLVPRVVMAGGFTVDGHHLPQGTVVGIPMYPLHHNPEYYSDPWSFRPERWLESETDPESIARARKAFAPFMMGTRQCSGRVLAYLQMKLTLAHIIFRFDLRLSPEDNGLGGGSPDLEEGRHRRDEFQLIDAFGFGRDGPLVEVRVAE</sequence>
<dbReference type="PRINTS" id="PR00463">
    <property type="entry name" value="EP450I"/>
</dbReference>
<comment type="caution">
    <text evidence="2">The sequence shown here is derived from an EMBL/GenBank/DDBJ whole genome shotgun (WGS) entry which is preliminary data.</text>
</comment>
<dbReference type="PANTHER" id="PTHR24305">
    <property type="entry name" value="CYTOCHROME P450"/>
    <property type="match status" value="1"/>
</dbReference>
<dbReference type="InterPro" id="IPR001128">
    <property type="entry name" value="Cyt_P450"/>
</dbReference>
<proteinExistence type="predicted"/>
<dbReference type="InterPro" id="IPR002401">
    <property type="entry name" value="Cyt_P450_E_grp-I"/>
</dbReference>
<gene>
    <name evidence="2" type="ORF">B0J11DRAFT_206670</name>
</gene>